<dbReference type="OrthoDB" id="7365539at2"/>
<evidence type="ECO:0000313" key="1">
    <source>
        <dbReference type="EMBL" id="SEM54380.1"/>
    </source>
</evidence>
<gene>
    <name evidence="1" type="ORF">SAMN05192583_0571</name>
</gene>
<evidence type="ECO:0000313" key="2">
    <source>
        <dbReference type="Proteomes" id="UP000199206"/>
    </source>
</evidence>
<protein>
    <recommendedName>
        <fullName evidence="3">DNA binding domain-containing protein, excisionase family</fullName>
    </recommendedName>
</protein>
<name>A0A1H7Z7G5_9SPHN</name>
<dbReference type="RefSeq" id="WP_093663912.1">
    <property type="nucleotide sequence ID" value="NZ_FOCF01000001.1"/>
</dbReference>
<dbReference type="Proteomes" id="UP000199206">
    <property type="component" value="Unassembled WGS sequence"/>
</dbReference>
<dbReference type="EMBL" id="FOCF01000001">
    <property type="protein sequence ID" value="SEM54380.1"/>
    <property type="molecule type" value="Genomic_DNA"/>
</dbReference>
<sequence>MSDAQNDYAADLLYGADAIAAHLQLTKRQVLHLHEKGELPTFKAGRTVCARRSTLAKHFAAQEAAAAGDRANG</sequence>
<reference evidence="2" key="1">
    <citation type="submission" date="2016-10" db="EMBL/GenBank/DDBJ databases">
        <authorList>
            <person name="Varghese N."/>
            <person name="Submissions S."/>
        </authorList>
    </citation>
    <scope>NUCLEOTIDE SEQUENCE [LARGE SCALE GENOMIC DNA]</scope>
    <source>
        <strain evidence="2">S6-262</strain>
    </source>
</reference>
<proteinExistence type="predicted"/>
<dbReference type="STRING" id="1166340.SAMN05192583_0571"/>
<keyword evidence="2" id="KW-1185">Reference proteome</keyword>
<organism evidence="1 2">
    <name type="scientific">Sphingomonas gellani</name>
    <dbReference type="NCBI Taxonomy" id="1166340"/>
    <lineage>
        <taxon>Bacteria</taxon>
        <taxon>Pseudomonadati</taxon>
        <taxon>Pseudomonadota</taxon>
        <taxon>Alphaproteobacteria</taxon>
        <taxon>Sphingomonadales</taxon>
        <taxon>Sphingomonadaceae</taxon>
        <taxon>Sphingomonas</taxon>
    </lineage>
</organism>
<evidence type="ECO:0008006" key="3">
    <source>
        <dbReference type="Google" id="ProtNLM"/>
    </source>
</evidence>
<accession>A0A1H7Z7G5</accession>
<dbReference type="AlphaFoldDB" id="A0A1H7Z7G5"/>